<dbReference type="Proteomes" id="UP000799536">
    <property type="component" value="Unassembled WGS sequence"/>
</dbReference>
<organism evidence="10 11">
    <name type="scientific">Delitschia confertaspora ATCC 74209</name>
    <dbReference type="NCBI Taxonomy" id="1513339"/>
    <lineage>
        <taxon>Eukaryota</taxon>
        <taxon>Fungi</taxon>
        <taxon>Dikarya</taxon>
        <taxon>Ascomycota</taxon>
        <taxon>Pezizomycotina</taxon>
        <taxon>Dothideomycetes</taxon>
        <taxon>Pleosporomycetidae</taxon>
        <taxon>Pleosporales</taxon>
        <taxon>Delitschiaceae</taxon>
        <taxon>Delitschia</taxon>
    </lineage>
</organism>
<dbReference type="InterPro" id="IPR051834">
    <property type="entry name" value="RING_finger_E3_ligase"/>
</dbReference>
<evidence type="ECO:0000256" key="6">
    <source>
        <dbReference type="ARBA" id="ARBA00022833"/>
    </source>
</evidence>
<keyword evidence="2" id="KW-0132">Cell division</keyword>
<dbReference type="InterPro" id="IPR001841">
    <property type="entry name" value="Znf_RING"/>
</dbReference>
<dbReference type="GO" id="GO:0008270">
    <property type="term" value="F:zinc ion binding"/>
    <property type="evidence" value="ECO:0007669"/>
    <property type="project" value="UniProtKB-KW"/>
</dbReference>
<feature type="region of interest" description="Disordered" evidence="8">
    <location>
        <begin position="177"/>
        <end position="308"/>
    </location>
</feature>
<feature type="domain" description="RING-type" evidence="9">
    <location>
        <begin position="367"/>
        <end position="422"/>
    </location>
</feature>
<dbReference type="GO" id="GO:0061630">
    <property type="term" value="F:ubiquitin protein ligase activity"/>
    <property type="evidence" value="ECO:0007669"/>
    <property type="project" value="InterPro"/>
</dbReference>
<sequence>MADPNFGPPLHNPLPGQMGDATQEEAQARMSRQSAQTFGVDGQIPLPQNPQTPYNYFSHQQGNPGPRASRMSGPSSSQFLPNYYGAPQSQYGASASRSDHSSYMRPSFHTHLQPGGFRPFGDFAGRPHPTFAESQPRPIPNHALDCGMRNPFQDDTFSIPPPPMQHLPLPIARQQGYLPSYTNPYHPNPYPPGPHNVHPNPADISGQFGIRGPPAGPSQAIHFSPAPAPSSREERRDLPEVPSSAQRPSIPSRRHPPGLEMGTLRARRAERADNRSTSPRTSHRRSYARFANDASTNTENLDPEEQMRQRRRRLETMAISQIARHDRMRASFILDPNAVSGEQIRRFRERLIRRLPSELPEGASRMCDICQKDYSTIHVKANEDEEVAIELPCKHIFGEHCINTWFETCKSHKNKITCPMCREELIKAPTGLHRGHRAMYFDQEALAEILRDDLNAEEIQRVLREAFLGPETHRS</sequence>
<keyword evidence="3" id="KW-0479">Metal-binding</keyword>
<evidence type="ECO:0000256" key="4">
    <source>
        <dbReference type="ARBA" id="ARBA00022771"/>
    </source>
</evidence>
<dbReference type="Pfam" id="PF12861">
    <property type="entry name" value="zf-ANAPC11"/>
    <property type="match status" value="1"/>
</dbReference>
<keyword evidence="5" id="KW-0131">Cell cycle</keyword>
<feature type="compositionally biased region" description="Polar residues" evidence="8">
    <location>
        <begin position="49"/>
        <end position="63"/>
    </location>
</feature>
<protein>
    <recommendedName>
        <fullName evidence="1">Anaphase-promoting complex subunit 11</fullName>
    </recommendedName>
</protein>
<keyword evidence="6" id="KW-0862">Zinc</keyword>
<keyword evidence="4 7" id="KW-0863">Zinc-finger</keyword>
<evidence type="ECO:0000313" key="10">
    <source>
        <dbReference type="EMBL" id="KAF2201696.1"/>
    </source>
</evidence>
<dbReference type="EMBL" id="ML993965">
    <property type="protein sequence ID" value="KAF2201696.1"/>
    <property type="molecule type" value="Genomic_DNA"/>
</dbReference>
<keyword evidence="11" id="KW-1185">Reference proteome</keyword>
<accession>A0A9P4MSR0</accession>
<dbReference type="AlphaFoldDB" id="A0A9P4MSR0"/>
<dbReference type="GO" id="GO:0051301">
    <property type="term" value="P:cell division"/>
    <property type="evidence" value="ECO:0007669"/>
    <property type="project" value="UniProtKB-KW"/>
</dbReference>
<keyword evidence="5" id="KW-0498">Mitosis</keyword>
<dbReference type="InterPro" id="IPR024991">
    <property type="entry name" value="RING-H2_APC11"/>
</dbReference>
<dbReference type="InterPro" id="IPR013083">
    <property type="entry name" value="Znf_RING/FYVE/PHD"/>
</dbReference>
<evidence type="ECO:0000256" key="5">
    <source>
        <dbReference type="ARBA" id="ARBA00022776"/>
    </source>
</evidence>
<feature type="region of interest" description="Disordered" evidence="8">
    <location>
        <begin position="1"/>
        <end position="112"/>
    </location>
</feature>
<dbReference type="PANTHER" id="PTHR45931:SF19">
    <property type="entry name" value="CHROMOSOME UNDETERMINED SCAFFOLD_3, WHOLE GENOME SHOTGUN SEQUENCE"/>
    <property type="match status" value="1"/>
</dbReference>
<dbReference type="OrthoDB" id="8062037at2759"/>
<evidence type="ECO:0000256" key="8">
    <source>
        <dbReference type="SAM" id="MobiDB-lite"/>
    </source>
</evidence>
<feature type="compositionally biased region" description="Polar residues" evidence="8">
    <location>
        <begin position="87"/>
        <end position="96"/>
    </location>
</feature>
<evidence type="ECO:0000259" key="9">
    <source>
        <dbReference type="PROSITE" id="PS50089"/>
    </source>
</evidence>
<dbReference type="PROSITE" id="PS50089">
    <property type="entry name" value="ZF_RING_2"/>
    <property type="match status" value="1"/>
</dbReference>
<proteinExistence type="predicted"/>
<evidence type="ECO:0000256" key="1">
    <source>
        <dbReference type="ARBA" id="ARBA00013928"/>
    </source>
</evidence>
<evidence type="ECO:0000313" key="11">
    <source>
        <dbReference type="Proteomes" id="UP000799536"/>
    </source>
</evidence>
<dbReference type="GO" id="GO:0031145">
    <property type="term" value="P:anaphase-promoting complex-dependent catabolic process"/>
    <property type="evidence" value="ECO:0007669"/>
    <property type="project" value="InterPro"/>
</dbReference>
<evidence type="ECO:0000256" key="3">
    <source>
        <dbReference type="ARBA" id="ARBA00022723"/>
    </source>
</evidence>
<evidence type="ECO:0000256" key="2">
    <source>
        <dbReference type="ARBA" id="ARBA00022618"/>
    </source>
</evidence>
<dbReference type="SUPFAM" id="SSF57850">
    <property type="entry name" value="RING/U-box"/>
    <property type="match status" value="1"/>
</dbReference>
<dbReference type="PANTHER" id="PTHR45931">
    <property type="entry name" value="SI:CH211-59O9.10"/>
    <property type="match status" value="1"/>
</dbReference>
<dbReference type="GO" id="GO:0097602">
    <property type="term" value="F:cullin family protein binding"/>
    <property type="evidence" value="ECO:0007669"/>
    <property type="project" value="InterPro"/>
</dbReference>
<dbReference type="GO" id="GO:0005680">
    <property type="term" value="C:anaphase-promoting complex"/>
    <property type="evidence" value="ECO:0007669"/>
    <property type="project" value="InterPro"/>
</dbReference>
<gene>
    <name evidence="10" type="ORF">GQ43DRAFT_431410</name>
</gene>
<evidence type="ECO:0000256" key="7">
    <source>
        <dbReference type="PROSITE-ProRule" id="PRU00175"/>
    </source>
</evidence>
<dbReference type="Gene3D" id="3.30.40.10">
    <property type="entry name" value="Zinc/RING finger domain, C3HC4 (zinc finger)"/>
    <property type="match status" value="1"/>
</dbReference>
<reference evidence="10" key="1">
    <citation type="journal article" date="2020" name="Stud. Mycol.">
        <title>101 Dothideomycetes genomes: a test case for predicting lifestyles and emergence of pathogens.</title>
        <authorList>
            <person name="Haridas S."/>
            <person name="Albert R."/>
            <person name="Binder M."/>
            <person name="Bloem J."/>
            <person name="Labutti K."/>
            <person name="Salamov A."/>
            <person name="Andreopoulos B."/>
            <person name="Baker S."/>
            <person name="Barry K."/>
            <person name="Bills G."/>
            <person name="Bluhm B."/>
            <person name="Cannon C."/>
            <person name="Castanera R."/>
            <person name="Culley D."/>
            <person name="Daum C."/>
            <person name="Ezra D."/>
            <person name="Gonzalez J."/>
            <person name="Henrissat B."/>
            <person name="Kuo A."/>
            <person name="Liang C."/>
            <person name="Lipzen A."/>
            <person name="Lutzoni F."/>
            <person name="Magnuson J."/>
            <person name="Mondo S."/>
            <person name="Nolan M."/>
            <person name="Ohm R."/>
            <person name="Pangilinan J."/>
            <person name="Park H.-J."/>
            <person name="Ramirez L."/>
            <person name="Alfaro M."/>
            <person name="Sun H."/>
            <person name="Tritt A."/>
            <person name="Yoshinaga Y."/>
            <person name="Zwiers L.-H."/>
            <person name="Turgeon B."/>
            <person name="Goodwin S."/>
            <person name="Spatafora J."/>
            <person name="Crous P."/>
            <person name="Grigoriev I."/>
        </authorList>
    </citation>
    <scope>NUCLEOTIDE SEQUENCE</scope>
    <source>
        <strain evidence="10">ATCC 74209</strain>
    </source>
</reference>
<feature type="compositionally biased region" description="Pro residues" evidence="8">
    <location>
        <begin position="1"/>
        <end position="12"/>
    </location>
</feature>
<comment type="caution">
    <text evidence="10">The sequence shown here is derived from an EMBL/GenBank/DDBJ whole genome shotgun (WGS) entry which is preliminary data.</text>
</comment>
<name>A0A9P4MSR0_9PLEO</name>